<dbReference type="InterPro" id="IPR009057">
    <property type="entry name" value="Homeodomain-like_sf"/>
</dbReference>
<dbReference type="STRING" id="597456.A0A0L7R2R9"/>
<dbReference type="OrthoDB" id="7553592at2759"/>
<name>A0A0L7R2R9_9HYME</name>
<gene>
    <name evidence="2" type="ORF">WH47_01989</name>
</gene>
<comment type="subcellular location">
    <subcellularLocation>
        <location evidence="1">Nucleus</location>
    </subcellularLocation>
</comment>
<dbReference type="GO" id="GO:0005634">
    <property type="term" value="C:nucleus"/>
    <property type="evidence" value="ECO:0007669"/>
    <property type="project" value="UniProtKB-SubCell"/>
</dbReference>
<evidence type="ECO:0000313" key="2">
    <source>
        <dbReference type="EMBL" id="KOC65124.1"/>
    </source>
</evidence>
<protein>
    <recommendedName>
        <fullName evidence="4">Transposase</fullName>
    </recommendedName>
</protein>
<dbReference type="AlphaFoldDB" id="A0A0L7R2R9"/>
<evidence type="ECO:0008006" key="4">
    <source>
        <dbReference type="Google" id="ProtNLM"/>
    </source>
</evidence>
<dbReference type="Proteomes" id="UP000053825">
    <property type="component" value="Unassembled WGS sequence"/>
</dbReference>
<accession>A0A0L7R2R9</accession>
<reference evidence="2 3" key="1">
    <citation type="submission" date="2015-07" db="EMBL/GenBank/DDBJ databases">
        <title>The genome of Habropoda laboriosa.</title>
        <authorList>
            <person name="Pan H."/>
            <person name="Kapheim K."/>
        </authorList>
    </citation>
    <scope>NUCLEOTIDE SEQUENCE [LARGE SCALE GENOMIC DNA]</scope>
    <source>
        <strain evidence="2">0110345459</strain>
    </source>
</reference>
<dbReference type="SUPFAM" id="SSF46689">
    <property type="entry name" value="Homeodomain-like"/>
    <property type="match status" value="1"/>
</dbReference>
<keyword evidence="3" id="KW-1185">Reference proteome</keyword>
<dbReference type="EMBL" id="KQ414665">
    <property type="protein sequence ID" value="KOC65124.1"/>
    <property type="molecule type" value="Genomic_DNA"/>
</dbReference>
<evidence type="ECO:0000256" key="1">
    <source>
        <dbReference type="ARBA" id="ARBA00004123"/>
    </source>
</evidence>
<organism evidence="2 3">
    <name type="scientific">Habropoda laboriosa</name>
    <dbReference type="NCBI Taxonomy" id="597456"/>
    <lineage>
        <taxon>Eukaryota</taxon>
        <taxon>Metazoa</taxon>
        <taxon>Ecdysozoa</taxon>
        <taxon>Arthropoda</taxon>
        <taxon>Hexapoda</taxon>
        <taxon>Insecta</taxon>
        <taxon>Pterygota</taxon>
        <taxon>Neoptera</taxon>
        <taxon>Endopterygota</taxon>
        <taxon>Hymenoptera</taxon>
        <taxon>Apocrita</taxon>
        <taxon>Aculeata</taxon>
        <taxon>Apoidea</taxon>
        <taxon>Anthophila</taxon>
        <taxon>Apidae</taxon>
        <taxon>Habropoda</taxon>
    </lineage>
</organism>
<evidence type="ECO:0000313" key="3">
    <source>
        <dbReference type="Proteomes" id="UP000053825"/>
    </source>
</evidence>
<sequence>MSAAYTRRFEVVFLRCHPKGPKLSFTSAAKYLHKSTQFVKKWVARYKETKNVDDLPNRGLKQSSDIRENKMILRLFEKNPTLSLRKGQIFLARKGINVGTMALKRRLNEHGVKWQSTLSNRRGKSRKRHHRTTLAIPVPRCKPYRKCVVHNEVQAEKKTY</sequence>
<proteinExistence type="predicted"/>